<sequence length="117" mass="12621">MKVHKIFSVLAVSCFMLLAACASSPESVAERFTESLAKGDIDEAKTYATGATGQMLDFAATVGVVPVDTGFSFILVSSEVEGDHATVVYKGSPDGPQEKLELVRIDGEWMVHMQHRK</sequence>
<dbReference type="EMBL" id="DSBW01000184">
    <property type="protein sequence ID" value="HED31702.1"/>
    <property type="molecule type" value="Genomic_DNA"/>
</dbReference>
<feature type="signal peptide" evidence="1">
    <location>
        <begin position="1"/>
        <end position="22"/>
    </location>
</feature>
<proteinExistence type="predicted"/>
<gene>
    <name evidence="2" type="ORF">ENN50_08530</name>
</gene>
<dbReference type="AlphaFoldDB" id="A0A831WPQ1"/>
<keyword evidence="1" id="KW-0732">Signal</keyword>
<feature type="chain" id="PRO_5032647499" description="DUF4878 domain-containing protein" evidence="1">
    <location>
        <begin position="23"/>
        <end position="117"/>
    </location>
</feature>
<accession>A0A831WPQ1</accession>
<evidence type="ECO:0000313" key="2">
    <source>
        <dbReference type="EMBL" id="HED31702.1"/>
    </source>
</evidence>
<evidence type="ECO:0008006" key="3">
    <source>
        <dbReference type="Google" id="ProtNLM"/>
    </source>
</evidence>
<dbReference type="Proteomes" id="UP000886335">
    <property type="component" value="Unassembled WGS sequence"/>
</dbReference>
<protein>
    <recommendedName>
        <fullName evidence="3">DUF4878 domain-containing protein</fullName>
    </recommendedName>
</protein>
<reference evidence="2" key="1">
    <citation type="journal article" date="2020" name="mSystems">
        <title>Genome- and Community-Level Interaction Insights into Carbon Utilization and Element Cycling Functions of Hydrothermarchaeota in Hydrothermal Sediment.</title>
        <authorList>
            <person name="Zhou Z."/>
            <person name="Liu Y."/>
            <person name="Xu W."/>
            <person name="Pan J."/>
            <person name="Luo Z.H."/>
            <person name="Li M."/>
        </authorList>
    </citation>
    <scope>NUCLEOTIDE SEQUENCE [LARGE SCALE GENOMIC DNA]</scope>
    <source>
        <strain evidence="2">SpSt-1181</strain>
    </source>
</reference>
<organism evidence="2">
    <name type="scientific">Prosthecochloris aestuarii</name>
    <dbReference type="NCBI Taxonomy" id="1102"/>
    <lineage>
        <taxon>Bacteria</taxon>
        <taxon>Pseudomonadati</taxon>
        <taxon>Chlorobiota</taxon>
        <taxon>Chlorobiia</taxon>
        <taxon>Chlorobiales</taxon>
        <taxon>Chlorobiaceae</taxon>
        <taxon>Prosthecochloris</taxon>
    </lineage>
</organism>
<name>A0A831WPQ1_PROAE</name>
<dbReference type="PROSITE" id="PS51257">
    <property type="entry name" value="PROKAR_LIPOPROTEIN"/>
    <property type="match status" value="1"/>
</dbReference>
<comment type="caution">
    <text evidence="2">The sequence shown here is derived from an EMBL/GenBank/DDBJ whole genome shotgun (WGS) entry which is preliminary data.</text>
</comment>
<evidence type="ECO:0000256" key="1">
    <source>
        <dbReference type="SAM" id="SignalP"/>
    </source>
</evidence>